<dbReference type="AlphaFoldDB" id="A0A6G0VN66"/>
<dbReference type="PANTHER" id="PTHR37984:SF15">
    <property type="entry name" value="INTEGRASE CATALYTIC DOMAIN-CONTAINING PROTEIN"/>
    <property type="match status" value="1"/>
</dbReference>
<evidence type="ECO:0000313" key="4">
    <source>
        <dbReference type="Proteomes" id="UP000478052"/>
    </source>
</evidence>
<accession>A0A6G0VN66</accession>
<dbReference type="SUPFAM" id="SSF53098">
    <property type="entry name" value="Ribonuclease H-like"/>
    <property type="match status" value="1"/>
</dbReference>
<dbReference type="InterPro" id="IPR001584">
    <property type="entry name" value="Integrase_cat-core"/>
</dbReference>
<dbReference type="FunFam" id="3.30.420.10:FF:000032">
    <property type="entry name" value="Retrovirus-related Pol polyprotein from transposon 297-like Protein"/>
    <property type="match status" value="1"/>
</dbReference>
<comment type="caution">
    <text evidence="3">The sequence shown here is derived from an EMBL/GenBank/DDBJ whole genome shotgun (WGS) entry which is preliminary data.</text>
</comment>
<dbReference type="GO" id="GO:0003676">
    <property type="term" value="F:nucleic acid binding"/>
    <property type="evidence" value="ECO:0007669"/>
    <property type="project" value="InterPro"/>
</dbReference>
<dbReference type="Gene3D" id="3.30.420.10">
    <property type="entry name" value="Ribonuclease H-like superfamily/Ribonuclease H"/>
    <property type="match status" value="1"/>
</dbReference>
<organism evidence="3 4">
    <name type="scientific">Aphis craccivora</name>
    <name type="common">Cowpea aphid</name>
    <dbReference type="NCBI Taxonomy" id="307492"/>
    <lineage>
        <taxon>Eukaryota</taxon>
        <taxon>Metazoa</taxon>
        <taxon>Ecdysozoa</taxon>
        <taxon>Arthropoda</taxon>
        <taxon>Hexapoda</taxon>
        <taxon>Insecta</taxon>
        <taxon>Pterygota</taxon>
        <taxon>Neoptera</taxon>
        <taxon>Paraneoptera</taxon>
        <taxon>Hemiptera</taxon>
        <taxon>Sternorrhyncha</taxon>
        <taxon>Aphidomorpha</taxon>
        <taxon>Aphidoidea</taxon>
        <taxon>Aphididae</taxon>
        <taxon>Aphidini</taxon>
        <taxon>Aphis</taxon>
        <taxon>Aphis</taxon>
    </lineage>
</organism>
<dbReference type="Pfam" id="PF17921">
    <property type="entry name" value="Integrase_H2C2"/>
    <property type="match status" value="1"/>
</dbReference>
<name>A0A6G0VN66_APHCR</name>
<dbReference type="OrthoDB" id="6612506at2759"/>
<dbReference type="EMBL" id="VUJU01014153">
    <property type="protein sequence ID" value="KAF0702816.1"/>
    <property type="molecule type" value="Genomic_DNA"/>
</dbReference>
<dbReference type="InterPro" id="IPR012337">
    <property type="entry name" value="RNaseH-like_sf"/>
</dbReference>
<dbReference type="Proteomes" id="UP000478052">
    <property type="component" value="Unassembled WGS sequence"/>
</dbReference>
<reference evidence="3 4" key="1">
    <citation type="submission" date="2019-08" db="EMBL/GenBank/DDBJ databases">
        <title>Whole genome of Aphis craccivora.</title>
        <authorList>
            <person name="Voronova N.V."/>
            <person name="Shulinski R.S."/>
            <person name="Bandarenka Y.V."/>
            <person name="Zhorov D.G."/>
            <person name="Warner D."/>
        </authorList>
    </citation>
    <scope>NUCLEOTIDE SEQUENCE [LARGE SCALE GENOMIC DNA]</scope>
    <source>
        <strain evidence="3">180601</strain>
        <tissue evidence="3">Whole Body</tissue>
    </source>
</reference>
<sequence>MNGRTENNLIIYNQLLFRKSNSGEYQIIVPRELIKPLVIETHQIYGHCGTYETYQLLQQHHQFQSMYHTIKRIIKTCDLCQRTKVNNVTARGPTLNLIPEKPMEMVSADLMGPLPRGQGGCQYILAILDIFSKYIKLYPLKRATTDTVVRRIVNDYIPTMGLFQKILTDNGTQFTSKKWIRKMEELKVKSIHTTIYHPESNPVERANREIGRLLRTYCHKQHTNWLRWLDNVEFWINNTTHTTTGYSPQYFMFGKNIPLSITQLVAFPKYEPTNSVPDIIQIVMKRTQRKSKLRSEYKDRDKKFPKYAVGMKVLVKEDRLSSAEDHETHKLFLLYHRPYQICEVHDNNTVTVRDQSGHLRTYNFKNIKQYHEGDQPIQLNSSSEQ</sequence>
<dbReference type="EC" id="2.7.7.49" evidence="1"/>
<evidence type="ECO:0000259" key="2">
    <source>
        <dbReference type="PROSITE" id="PS50994"/>
    </source>
</evidence>
<dbReference type="InterPro" id="IPR036397">
    <property type="entry name" value="RNaseH_sf"/>
</dbReference>
<dbReference type="GO" id="GO:0015074">
    <property type="term" value="P:DNA integration"/>
    <property type="evidence" value="ECO:0007669"/>
    <property type="project" value="InterPro"/>
</dbReference>
<dbReference type="InterPro" id="IPR050951">
    <property type="entry name" value="Retrovirus_Pol_polyprotein"/>
</dbReference>
<dbReference type="PROSITE" id="PS50994">
    <property type="entry name" value="INTEGRASE"/>
    <property type="match status" value="1"/>
</dbReference>
<dbReference type="PANTHER" id="PTHR37984">
    <property type="entry name" value="PROTEIN CBG26694"/>
    <property type="match status" value="1"/>
</dbReference>
<evidence type="ECO:0000256" key="1">
    <source>
        <dbReference type="ARBA" id="ARBA00012493"/>
    </source>
</evidence>
<gene>
    <name evidence="3" type="ORF">FWK35_00036148</name>
</gene>
<dbReference type="Pfam" id="PF00665">
    <property type="entry name" value="rve"/>
    <property type="match status" value="1"/>
</dbReference>
<evidence type="ECO:0000313" key="3">
    <source>
        <dbReference type="EMBL" id="KAF0702816.1"/>
    </source>
</evidence>
<dbReference type="Gene3D" id="1.10.340.70">
    <property type="match status" value="1"/>
</dbReference>
<feature type="domain" description="Integrase catalytic" evidence="2">
    <location>
        <begin position="98"/>
        <end position="256"/>
    </location>
</feature>
<keyword evidence="4" id="KW-1185">Reference proteome</keyword>
<protein>
    <recommendedName>
        <fullName evidence="1">RNA-directed DNA polymerase</fullName>
        <ecNumber evidence="1">2.7.7.49</ecNumber>
    </recommendedName>
</protein>
<dbReference type="GO" id="GO:0003964">
    <property type="term" value="F:RNA-directed DNA polymerase activity"/>
    <property type="evidence" value="ECO:0007669"/>
    <property type="project" value="UniProtKB-EC"/>
</dbReference>
<proteinExistence type="predicted"/>
<dbReference type="InterPro" id="IPR041588">
    <property type="entry name" value="Integrase_H2C2"/>
</dbReference>